<keyword evidence="2" id="KW-1185">Reference proteome</keyword>
<evidence type="ECO:0000313" key="2">
    <source>
        <dbReference type="Proteomes" id="UP000605099"/>
    </source>
</evidence>
<evidence type="ECO:0000313" key="1">
    <source>
        <dbReference type="EMBL" id="GGN56122.1"/>
    </source>
</evidence>
<organism evidence="1 2">
    <name type="scientific">Novosphingobium indicum</name>
    <dbReference type="NCBI Taxonomy" id="462949"/>
    <lineage>
        <taxon>Bacteria</taxon>
        <taxon>Pseudomonadati</taxon>
        <taxon>Pseudomonadota</taxon>
        <taxon>Alphaproteobacteria</taxon>
        <taxon>Sphingomonadales</taxon>
        <taxon>Sphingomonadaceae</taxon>
        <taxon>Novosphingobium</taxon>
    </lineage>
</organism>
<comment type="caution">
    <text evidence="1">The sequence shown here is derived from an EMBL/GenBank/DDBJ whole genome shotgun (WGS) entry which is preliminary data.</text>
</comment>
<sequence>MNGLAGGLGHGLCESVEMRFAGRIEWHRDVDVVELCRCHRGCFVWQCPRRIREGEIDDVLHPEIGQSGGVFPGETARGGKARVDTLPAGDVVRIGYFCCALTAACNSALASGFMER</sequence>
<dbReference type="Proteomes" id="UP000605099">
    <property type="component" value="Unassembled WGS sequence"/>
</dbReference>
<evidence type="ECO:0008006" key="3">
    <source>
        <dbReference type="Google" id="ProtNLM"/>
    </source>
</evidence>
<proteinExistence type="predicted"/>
<gene>
    <name evidence="1" type="ORF">GCM10011349_33510</name>
</gene>
<accession>A0ABQ2JUT1</accession>
<reference evidence="2" key="1">
    <citation type="journal article" date="2019" name="Int. J. Syst. Evol. Microbiol.">
        <title>The Global Catalogue of Microorganisms (GCM) 10K type strain sequencing project: providing services to taxonomists for standard genome sequencing and annotation.</title>
        <authorList>
            <consortium name="The Broad Institute Genomics Platform"/>
            <consortium name="The Broad Institute Genome Sequencing Center for Infectious Disease"/>
            <person name="Wu L."/>
            <person name="Ma J."/>
        </authorList>
    </citation>
    <scope>NUCLEOTIDE SEQUENCE [LARGE SCALE GENOMIC DNA]</scope>
    <source>
        <strain evidence="2">CGMCC 1.6784</strain>
    </source>
</reference>
<dbReference type="EMBL" id="BMLK01000017">
    <property type="protein sequence ID" value="GGN56122.1"/>
    <property type="molecule type" value="Genomic_DNA"/>
</dbReference>
<name>A0ABQ2JUT1_9SPHN</name>
<protein>
    <recommendedName>
        <fullName evidence="3">Alcohol dehydrogenase N-terminal domain-containing protein</fullName>
    </recommendedName>
</protein>